<evidence type="ECO:0000256" key="1">
    <source>
        <dbReference type="ARBA" id="ARBA00022741"/>
    </source>
</evidence>
<dbReference type="AlphaFoldDB" id="A0A4V4NG75"/>
<keyword evidence="5" id="KW-1185">Reference proteome</keyword>
<evidence type="ECO:0008006" key="6">
    <source>
        <dbReference type="Google" id="ProtNLM"/>
    </source>
</evidence>
<dbReference type="Proteomes" id="UP000307173">
    <property type="component" value="Unassembled WGS sequence"/>
</dbReference>
<dbReference type="SUPFAM" id="SSF52540">
    <property type="entry name" value="P-loop containing nucleoside triphosphate hydrolases"/>
    <property type="match status" value="1"/>
</dbReference>
<dbReference type="Gene3D" id="3.40.50.300">
    <property type="entry name" value="P-loop containing nucleotide triphosphate hydrolases"/>
    <property type="match status" value="1"/>
</dbReference>
<comment type="caution">
    <text evidence="4">The sequence shown here is derived from an EMBL/GenBank/DDBJ whole genome shotgun (WGS) entry which is preliminary data.</text>
</comment>
<dbReference type="Pfam" id="PF08433">
    <property type="entry name" value="KTI12"/>
    <property type="match status" value="1"/>
</dbReference>
<proteinExistence type="inferred from homology"/>
<sequence length="292" mass="32765">MPLLLFCGFPSSGKSVWANVLKDKLEKKIASLESGSPGYNYKVILHSDESLGITHEMYRESTTEKSARAMQMSAVKRDISRNNIVILDTMSYNKGFRYQLFCESKSANTSQVLLQVMCPTDECFKLNNKRKGAEKWADDLLAQMIARYEEPDGSKRWDSPLISVAFDEHNPNEEEELVNKVWEILVLQKVAKPNQATILKPATSGNYLHELDRLTQKVVASVIAHMQLGIGGDAPIEGEPDVVVSLPQHSVSPAQLQRTRRAFIMLNRARPLDTGRIVPLFAQYLENALASE</sequence>
<reference evidence="4 5" key="1">
    <citation type="journal article" date="2019" name="Front. Genet.">
        <title>Whole-Genome Sequencing of the Opportunistic Yeast Pathogen Candida inconspicua Uncovers Its Hybrid Origin.</title>
        <authorList>
            <person name="Mixao V."/>
            <person name="Hansen A.P."/>
            <person name="Saus E."/>
            <person name="Boekhout T."/>
            <person name="Lass-Florl C."/>
            <person name="Gabaldon T."/>
        </authorList>
    </citation>
    <scope>NUCLEOTIDE SEQUENCE [LARGE SCALE GENOMIC DNA]</scope>
    <source>
        <strain evidence="4 5">CBS 180</strain>
    </source>
</reference>
<evidence type="ECO:0000313" key="5">
    <source>
        <dbReference type="Proteomes" id="UP000307173"/>
    </source>
</evidence>
<dbReference type="OrthoDB" id="9972657at2759"/>
<dbReference type="PANTHER" id="PTHR12435">
    <property type="match status" value="1"/>
</dbReference>
<dbReference type="InterPro" id="IPR013641">
    <property type="entry name" value="KTI12/PSTK"/>
</dbReference>
<dbReference type="InterPro" id="IPR027417">
    <property type="entry name" value="P-loop_NTPase"/>
</dbReference>
<accession>A0A4V4NG75</accession>
<keyword evidence="1" id="KW-0547">Nucleotide-binding</keyword>
<organism evidence="4 5">
    <name type="scientific">Pichia inconspicua</name>
    <dbReference type="NCBI Taxonomy" id="52247"/>
    <lineage>
        <taxon>Eukaryota</taxon>
        <taxon>Fungi</taxon>
        <taxon>Dikarya</taxon>
        <taxon>Ascomycota</taxon>
        <taxon>Saccharomycotina</taxon>
        <taxon>Pichiomycetes</taxon>
        <taxon>Pichiales</taxon>
        <taxon>Pichiaceae</taxon>
        <taxon>Pichia</taxon>
    </lineage>
</organism>
<dbReference type="EMBL" id="SELW01000088">
    <property type="protein sequence ID" value="TID30920.1"/>
    <property type="molecule type" value="Genomic_DNA"/>
</dbReference>
<comment type="similarity">
    <text evidence="3">Belongs to the KTI12 family.</text>
</comment>
<evidence type="ECO:0000313" key="4">
    <source>
        <dbReference type="EMBL" id="TID30920.1"/>
    </source>
</evidence>
<evidence type="ECO:0000256" key="3">
    <source>
        <dbReference type="ARBA" id="ARBA00025768"/>
    </source>
</evidence>
<dbReference type="STRING" id="52247.A0A4V4NG75"/>
<protein>
    <recommendedName>
        <fullName evidence="6">Chromatin associated protein KTI12</fullName>
    </recommendedName>
</protein>
<gene>
    <name evidence="4" type="ORF">CANINC_000512</name>
</gene>
<keyword evidence="2" id="KW-0067">ATP-binding</keyword>
<dbReference type="GO" id="GO:0005524">
    <property type="term" value="F:ATP binding"/>
    <property type="evidence" value="ECO:0007669"/>
    <property type="project" value="UniProtKB-KW"/>
</dbReference>
<evidence type="ECO:0000256" key="2">
    <source>
        <dbReference type="ARBA" id="ARBA00022840"/>
    </source>
</evidence>
<name>A0A4V4NG75_9ASCO</name>